<organism evidence="2 3">
    <name type="scientific">Araneus ventricosus</name>
    <name type="common">Orbweaver spider</name>
    <name type="synonym">Epeira ventricosa</name>
    <dbReference type="NCBI Taxonomy" id="182803"/>
    <lineage>
        <taxon>Eukaryota</taxon>
        <taxon>Metazoa</taxon>
        <taxon>Ecdysozoa</taxon>
        <taxon>Arthropoda</taxon>
        <taxon>Chelicerata</taxon>
        <taxon>Arachnida</taxon>
        <taxon>Araneae</taxon>
        <taxon>Araneomorphae</taxon>
        <taxon>Entelegynae</taxon>
        <taxon>Araneoidea</taxon>
        <taxon>Araneidae</taxon>
        <taxon>Araneus</taxon>
    </lineage>
</organism>
<evidence type="ECO:0000313" key="2">
    <source>
        <dbReference type="EMBL" id="GBN42813.1"/>
    </source>
</evidence>
<gene>
    <name evidence="2" type="ORF">AVEN_205406_1</name>
</gene>
<name>A0A4Y2NV94_ARAVE</name>
<feature type="region of interest" description="Disordered" evidence="1">
    <location>
        <begin position="108"/>
        <end position="130"/>
    </location>
</feature>
<accession>A0A4Y2NV94</accession>
<evidence type="ECO:0000256" key="1">
    <source>
        <dbReference type="SAM" id="MobiDB-lite"/>
    </source>
</evidence>
<evidence type="ECO:0000313" key="3">
    <source>
        <dbReference type="Proteomes" id="UP000499080"/>
    </source>
</evidence>
<protein>
    <submittedName>
        <fullName evidence="2">Uncharacterized protein</fullName>
    </submittedName>
</protein>
<dbReference type="EMBL" id="BGPR01009866">
    <property type="protein sequence ID" value="GBN42813.1"/>
    <property type="molecule type" value="Genomic_DNA"/>
</dbReference>
<sequence>MCHSSWTTETAIFVMASADSNQFPHLDTRIRLAALLTNERHSIETSQFQAYRWFSIIKFKTFSSLFETPEQCCYILLFSITAVGVWFSVTSQFKVTQRLRWDVSLYSKPPSDDEDDTSAVIPSPSYRTTPGQRVNVWAPT</sequence>
<dbReference type="Proteomes" id="UP000499080">
    <property type="component" value="Unassembled WGS sequence"/>
</dbReference>
<keyword evidence="3" id="KW-1185">Reference proteome</keyword>
<reference evidence="2 3" key="1">
    <citation type="journal article" date="2019" name="Sci. Rep.">
        <title>Orb-weaving spider Araneus ventricosus genome elucidates the spidroin gene catalogue.</title>
        <authorList>
            <person name="Kono N."/>
            <person name="Nakamura H."/>
            <person name="Ohtoshi R."/>
            <person name="Moran D.A.P."/>
            <person name="Shinohara A."/>
            <person name="Yoshida Y."/>
            <person name="Fujiwara M."/>
            <person name="Mori M."/>
            <person name="Tomita M."/>
            <person name="Arakawa K."/>
        </authorList>
    </citation>
    <scope>NUCLEOTIDE SEQUENCE [LARGE SCALE GENOMIC DNA]</scope>
</reference>
<proteinExistence type="predicted"/>
<dbReference type="AlphaFoldDB" id="A0A4Y2NV94"/>
<comment type="caution">
    <text evidence="2">The sequence shown here is derived from an EMBL/GenBank/DDBJ whole genome shotgun (WGS) entry which is preliminary data.</text>
</comment>